<comment type="subcellular location">
    <subcellularLocation>
        <location evidence="1">Membrane</location>
        <topology evidence="1">Multi-pass membrane protein</topology>
    </subcellularLocation>
</comment>
<protein>
    <submittedName>
        <fullName evidence="7">Natural resistance-associated macrophage protein</fullName>
    </submittedName>
</protein>
<dbReference type="GeneID" id="4908525"/>
<dbReference type="GO" id="GO:0005886">
    <property type="term" value="C:plasma membrane"/>
    <property type="evidence" value="ECO:0007669"/>
    <property type="project" value="TreeGrafter"/>
</dbReference>
<reference evidence="7" key="1">
    <citation type="submission" date="2007-02" db="EMBL/GenBank/DDBJ databases">
        <title>Complete sequence of Pyrobaculum calidifontis JCM 11548.</title>
        <authorList>
            <consortium name="US DOE Joint Genome Institute"/>
            <person name="Copeland A."/>
            <person name="Lucas S."/>
            <person name="Lapidus A."/>
            <person name="Barry K."/>
            <person name="Glavina del Rio T."/>
            <person name="Dalin E."/>
            <person name="Tice H."/>
            <person name="Pitluck S."/>
            <person name="Chain P."/>
            <person name="Malfatti S."/>
            <person name="Shin M."/>
            <person name="Vergez L."/>
            <person name="Schmutz J."/>
            <person name="Larimer F."/>
            <person name="Land M."/>
            <person name="Hauser L."/>
            <person name="Kyrpides N."/>
            <person name="Mikhailova N."/>
            <person name="Cozen A.E."/>
            <person name="Fitz-Gibbon S.T."/>
            <person name="House C.H."/>
            <person name="Saltikov C."/>
            <person name="Lowe T.M."/>
            <person name="Richardson P."/>
        </authorList>
    </citation>
    <scope>NUCLEOTIDE SEQUENCE [LARGE SCALE GENOMIC DNA]</scope>
    <source>
        <strain evidence="7">JCM 11548</strain>
    </source>
</reference>
<dbReference type="GO" id="GO:0034755">
    <property type="term" value="P:iron ion transmembrane transport"/>
    <property type="evidence" value="ECO:0007669"/>
    <property type="project" value="TreeGrafter"/>
</dbReference>
<evidence type="ECO:0000256" key="6">
    <source>
        <dbReference type="SAM" id="Phobius"/>
    </source>
</evidence>
<dbReference type="eggNOG" id="arCOG04531">
    <property type="taxonomic scope" value="Archaea"/>
</dbReference>
<dbReference type="PRINTS" id="PR00447">
    <property type="entry name" value="NATRESASSCMP"/>
</dbReference>
<dbReference type="STRING" id="410359.Pcal_1197"/>
<organism evidence="7 8">
    <name type="scientific">Pyrobaculum calidifontis (strain DSM 21063 / JCM 11548 / VA1)</name>
    <dbReference type="NCBI Taxonomy" id="410359"/>
    <lineage>
        <taxon>Archaea</taxon>
        <taxon>Thermoproteota</taxon>
        <taxon>Thermoprotei</taxon>
        <taxon>Thermoproteales</taxon>
        <taxon>Thermoproteaceae</taxon>
        <taxon>Pyrobaculum</taxon>
    </lineage>
</organism>
<dbReference type="InterPro" id="IPR001046">
    <property type="entry name" value="NRAMP_fam"/>
</dbReference>
<keyword evidence="3 6" id="KW-0812">Transmembrane</keyword>
<dbReference type="Proteomes" id="UP000001431">
    <property type="component" value="Chromosome"/>
</dbReference>
<sequence>MGWNVLGPATVVSVAYVDPGNFGANIEAGMRFGLSLLWVVWLSGALSVVVQYAAGMVGVRKGAGIFDLVGRRWVAAPVGVAVVLATDMAEYMGVVLGLHFLFGLPYEAAAVVGFADVALLAALADRRSLFVKVIGAMVAAIAVSFLVELYLVKPDWAAVLRYSVTPTLSGEEALVAAAIVGATIMPHAVVLHSHLAVGQRREEHLRQTVVNLLGVAAINASILISSAYMLHGAEADVADVPKLLEPLYGPLSAYLFSLAMLLSGLSSSAVSVEFGLITARLLLGRPVSAWKARLAARAVNVAPAVLALTALGMTPLSVLVYTQFVLAAALPAVLAMLWACSKGAVGGAVRAVVGATALYAAALTALTILAGVRVGP</sequence>
<keyword evidence="2" id="KW-0813">Transport</keyword>
<dbReference type="AlphaFoldDB" id="A3MVF5"/>
<dbReference type="PANTHER" id="PTHR11706:SF33">
    <property type="entry name" value="NATURAL RESISTANCE-ASSOCIATED MACROPHAGE PROTEIN 2"/>
    <property type="match status" value="1"/>
</dbReference>
<evidence type="ECO:0000313" key="7">
    <source>
        <dbReference type="EMBL" id="ABO08622.1"/>
    </source>
</evidence>
<dbReference type="GO" id="GO:0005384">
    <property type="term" value="F:manganese ion transmembrane transporter activity"/>
    <property type="evidence" value="ECO:0007669"/>
    <property type="project" value="TreeGrafter"/>
</dbReference>
<dbReference type="NCBIfam" id="NF037982">
    <property type="entry name" value="Nramp_1"/>
    <property type="match status" value="1"/>
</dbReference>
<evidence type="ECO:0000256" key="3">
    <source>
        <dbReference type="ARBA" id="ARBA00022692"/>
    </source>
</evidence>
<feature type="transmembrane region" description="Helical" evidence="6">
    <location>
        <begin position="129"/>
        <end position="153"/>
    </location>
</feature>
<feature type="transmembrane region" description="Helical" evidence="6">
    <location>
        <begin position="32"/>
        <end position="53"/>
    </location>
</feature>
<evidence type="ECO:0000313" key="8">
    <source>
        <dbReference type="Proteomes" id="UP000001431"/>
    </source>
</evidence>
<proteinExistence type="predicted"/>
<feature type="transmembrane region" description="Helical" evidence="6">
    <location>
        <begin position="251"/>
        <end position="282"/>
    </location>
</feature>
<keyword evidence="4 6" id="KW-1133">Transmembrane helix</keyword>
<feature type="transmembrane region" description="Helical" evidence="6">
    <location>
        <begin position="73"/>
        <end position="94"/>
    </location>
</feature>
<feature type="transmembrane region" description="Helical" evidence="6">
    <location>
        <begin position="294"/>
        <end position="313"/>
    </location>
</feature>
<dbReference type="RefSeq" id="WP_011849880.1">
    <property type="nucleotide sequence ID" value="NC_009073.1"/>
</dbReference>
<dbReference type="KEGG" id="pcl:Pcal_1197"/>
<evidence type="ECO:0000256" key="1">
    <source>
        <dbReference type="ARBA" id="ARBA00004141"/>
    </source>
</evidence>
<evidence type="ECO:0000256" key="5">
    <source>
        <dbReference type="ARBA" id="ARBA00023136"/>
    </source>
</evidence>
<dbReference type="PANTHER" id="PTHR11706">
    <property type="entry name" value="SOLUTE CARRIER PROTEIN FAMILY 11 MEMBER"/>
    <property type="match status" value="1"/>
</dbReference>
<evidence type="ECO:0000256" key="2">
    <source>
        <dbReference type="ARBA" id="ARBA00022448"/>
    </source>
</evidence>
<keyword evidence="5 6" id="KW-0472">Membrane</keyword>
<accession>A3MVF5</accession>
<dbReference type="GO" id="GO:0015086">
    <property type="term" value="F:cadmium ion transmembrane transporter activity"/>
    <property type="evidence" value="ECO:0007669"/>
    <property type="project" value="TreeGrafter"/>
</dbReference>
<gene>
    <name evidence="7" type="ordered locus">Pcal_1197</name>
</gene>
<feature type="transmembrane region" description="Helical" evidence="6">
    <location>
        <begin position="100"/>
        <end position="122"/>
    </location>
</feature>
<dbReference type="Pfam" id="PF01566">
    <property type="entry name" value="Nramp"/>
    <property type="match status" value="1"/>
</dbReference>
<feature type="transmembrane region" description="Helical" evidence="6">
    <location>
        <begin position="173"/>
        <end position="197"/>
    </location>
</feature>
<feature type="transmembrane region" description="Helical" evidence="6">
    <location>
        <begin position="209"/>
        <end position="231"/>
    </location>
</feature>
<evidence type="ECO:0000256" key="4">
    <source>
        <dbReference type="ARBA" id="ARBA00022989"/>
    </source>
</evidence>
<dbReference type="HOGENOM" id="CLU_020088_2_0_2"/>
<dbReference type="EMBL" id="CP000561">
    <property type="protein sequence ID" value="ABO08622.1"/>
    <property type="molecule type" value="Genomic_DNA"/>
</dbReference>
<feature type="transmembrane region" description="Helical" evidence="6">
    <location>
        <begin position="351"/>
        <end position="372"/>
    </location>
</feature>
<dbReference type="OrthoDB" id="211791at2157"/>
<keyword evidence="8" id="KW-1185">Reference proteome</keyword>
<name>A3MVF5_PYRCJ</name>
<feature type="transmembrane region" description="Helical" evidence="6">
    <location>
        <begin position="319"/>
        <end position="339"/>
    </location>
</feature>